<reference evidence="2 3" key="1">
    <citation type="submission" date="2024-08" db="EMBL/GenBank/DDBJ databases">
        <authorList>
            <person name="Cucini C."/>
            <person name="Frati F."/>
        </authorList>
    </citation>
    <scope>NUCLEOTIDE SEQUENCE [LARGE SCALE GENOMIC DNA]</scope>
</reference>
<gene>
    <name evidence="2" type="ORF">ODALV1_LOCUS6585</name>
</gene>
<dbReference type="Proteomes" id="UP001642540">
    <property type="component" value="Unassembled WGS sequence"/>
</dbReference>
<keyword evidence="3" id="KW-1185">Reference proteome</keyword>
<feature type="transmembrane region" description="Helical" evidence="1">
    <location>
        <begin position="144"/>
        <end position="166"/>
    </location>
</feature>
<proteinExistence type="predicted"/>
<evidence type="ECO:0000313" key="2">
    <source>
        <dbReference type="EMBL" id="CAL8086920.1"/>
    </source>
</evidence>
<keyword evidence="1" id="KW-0472">Membrane</keyword>
<keyword evidence="1" id="KW-0812">Transmembrane</keyword>
<keyword evidence="1" id="KW-1133">Transmembrane helix</keyword>
<evidence type="ECO:0000313" key="3">
    <source>
        <dbReference type="Proteomes" id="UP001642540"/>
    </source>
</evidence>
<organism evidence="2 3">
    <name type="scientific">Orchesella dallaii</name>
    <dbReference type="NCBI Taxonomy" id="48710"/>
    <lineage>
        <taxon>Eukaryota</taxon>
        <taxon>Metazoa</taxon>
        <taxon>Ecdysozoa</taxon>
        <taxon>Arthropoda</taxon>
        <taxon>Hexapoda</taxon>
        <taxon>Collembola</taxon>
        <taxon>Entomobryomorpha</taxon>
        <taxon>Entomobryoidea</taxon>
        <taxon>Orchesellidae</taxon>
        <taxon>Orchesellinae</taxon>
        <taxon>Orchesella</taxon>
    </lineage>
</organism>
<sequence length="196" mass="22338">MLTELQKVAFRLHKVLFFYMPPMPGHWGQNFDKVELVSSYIKWIPWLILSSTIPLIGCVCCYTVLLCGVYSPRKDFERINVGLLTVCGVAMIVVGYFILTGVRHLNLLTYGYNELLRLENLMNKKFPAYRAQNRNNSHKADPTGILACCTMIIAAPAPVFIIFVAISAEFDAMYFILEHFLPDPITSQHFTTTMFT</sequence>
<feature type="transmembrane region" description="Helical" evidence="1">
    <location>
        <begin position="43"/>
        <end position="67"/>
    </location>
</feature>
<protein>
    <submittedName>
        <fullName evidence="2">Uncharacterized protein</fullName>
    </submittedName>
</protein>
<evidence type="ECO:0000256" key="1">
    <source>
        <dbReference type="SAM" id="Phobius"/>
    </source>
</evidence>
<accession>A0ABP1Q2W7</accession>
<feature type="transmembrane region" description="Helical" evidence="1">
    <location>
        <begin position="79"/>
        <end position="99"/>
    </location>
</feature>
<dbReference type="EMBL" id="CAXLJM020000020">
    <property type="protein sequence ID" value="CAL8086920.1"/>
    <property type="molecule type" value="Genomic_DNA"/>
</dbReference>
<comment type="caution">
    <text evidence="2">The sequence shown here is derived from an EMBL/GenBank/DDBJ whole genome shotgun (WGS) entry which is preliminary data.</text>
</comment>
<name>A0ABP1Q2W7_9HEXA</name>